<name>A0A4T0HS92_WALIC</name>
<organism evidence="10 11">
    <name type="scientific">Wallemia ichthyophaga</name>
    <dbReference type="NCBI Taxonomy" id="245174"/>
    <lineage>
        <taxon>Eukaryota</taxon>
        <taxon>Fungi</taxon>
        <taxon>Dikarya</taxon>
        <taxon>Basidiomycota</taxon>
        <taxon>Wallemiomycotina</taxon>
        <taxon>Wallemiomycetes</taxon>
        <taxon>Wallemiales</taxon>
        <taxon>Wallemiaceae</taxon>
        <taxon>Wallemia</taxon>
    </lineage>
</organism>
<dbReference type="InterPro" id="IPR016024">
    <property type="entry name" value="ARM-type_fold"/>
</dbReference>
<feature type="compositionally biased region" description="Low complexity" evidence="7">
    <location>
        <begin position="921"/>
        <end position="936"/>
    </location>
</feature>
<evidence type="ECO:0000256" key="6">
    <source>
        <dbReference type="RuleBase" id="RU000383"/>
    </source>
</evidence>
<feature type="domain" description="Cyclin-like" evidence="8">
    <location>
        <begin position="1126"/>
        <end position="1210"/>
    </location>
</feature>
<dbReference type="SUPFAM" id="SSF48371">
    <property type="entry name" value="ARM repeat"/>
    <property type="match status" value="1"/>
</dbReference>
<keyword evidence="3" id="KW-0653">Protein transport</keyword>
<dbReference type="GO" id="GO:0015031">
    <property type="term" value="P:protein transport"/>
    <property type="evidence" value="ECO:0007669"/>
    <property type="project" value="UniProtKB-KW"/>
</dbReference>
<dbReference type="Pfam" id="PF16213">
    <property type="entry name" value="DCB"/>
    <property type="match status" value="1"/>
</dbReference>
<keyword evidence="1" id="KW-0813">Transport</keyword>
<dbReference type="InterPro" id="IPR036915">
    <property type="entry name" value="Cyclin-like_sf"/>
</dbReference>
<sequence length="1340" mass="150268">MNYKISEMTRNAVEKALEILQRDQIDEEHSHLLIKPIVLACQTSSSSIITLSLSALSRLINLKLVLQPVVSTVIAIIRQLISKGFEIQLKILQILLSLFNTTSDLHADEISECLVISFRLQDSKMSVVSSTASATLMQLVSNVFERVREEDKLDKSILDSRPSLFVDLEDGTSVPVAPNAFAAHLLFADAISLLNGTKLPSYINIGRLPTDSALDLVESCLKNHIHLFKTHPSLLYLVKKQLYPIIQSMLNDKHMRFAVGIRLMQITQILVDGFLDDMVQECREIWTNLIQILESNDGQSWMKCISLEVTQSLFSNRAIVINQYQQLGKDIFNSLLTAIARFVGEKAHVMGHNSDMSGLGTRYIPKEPATVDASSYSYVGEVAAMVGTNTANQPTHFSQRQFKLSADRKIKLRMMDQRDKHDAPAISDVSSLYVALLIILDVCNVFKTIVNSENLAKEMIVDSWPPIIATLSQYLNGEIDDDIFVKCIKSVENMAVVSGTLGLEVSRNAFLGLLYGLSCPNMAINAIVRWNERRSDIGSPSLESMSKNMSIGMTPTTATVPTSSTFSYPPPRLSNRNHICLGVLINLTAVLSNLLGDSWFDVLETLQNAHYVLDSHLDYERKQKQYIPSAEQGTTTAIADNVAVNIAQNSSDARLLYDNIEEIFKHSVDFNERSLEIFVHALCRLSVGDGVNAAAKSPRSSTRTSIEGNRASGGKEVRSSVFAISKIDVVGQLNLRRLMIGDARGWLMVIETLLMVVGGDILEFDSILRVEASEVLNRLLIGGLSAAQGDFKENEKIDKAAIQKSVLNALKDLSSLNLEGGGYSVNNILKTIRESGLDTLHKCLESAGDGLVIEWDSVLNILATSTQSKQPTEIKKAFEVVNLVCNDFLDELSVGQIENCVKVLTHKRLKSKHNAGGMPLRSAKSSNSISVNSKRSAFGDVSNQGKRPTNTNTESKPVSNKRASSFSEASNIPQTKLRIVQPSSKLHVYNEDDQMTDDDGVDDGPPDIDLTDEEDEVQVHDHKFDIEEADEEDLGDNESDVMEQDDIDEDDWVMRHVEVPSLIEHVNHVQSNYKEDLDFWDTTMVAEYAPEIFSYMCEQEIETMANPHYMDFQSEIEWSMRSTLIDWLLQVHLRYHMLPETLWIAINIIDRFLSVRVVSLVKLQLVGVTAMFIAAKYEEILAPSVDEFVYMTENGYTREEILKGERIILQTLNFSVSSYSSPYTWVRRISKADDYDIQTRTLSKFIMEVALLDHRFLRARPSLTAAVGMYVSRLMLGGDWNEDFVYYSGFSEKQLEKPTEYILETLCQPRFDSQFCYKKYSNKKFLKASIFARDWALKSS</sequence>
<dbReference type="InterPro" id="IPR013763">
    <property type="entry name" value="Cyclin-like_dom"/>
</dbReference>
<comment type="caution">
    <text evidence="10">The sequence shown here is derived from an EMBL/GenBank/DDBJ whole genome shotgun (WGS) entry which is preliminary data.</text>
</comment>
<dbReference type="InterPro" id="IPR006671">
    <property type="entry name" value="Cyclin_N"/>
</dbReference>
<dbReference type="InterPro" id="IPR032691">
    <property type="entry name" value="Mon2/Sec7/BIG1-like_HUS"/>
</dbReference>
<dbReference type="EMBL" id="SPOF01000007">
    <property type="protein sequence ID" value="TIB15378.1"/>
    <property type="molecule type" value="Genomic_DNA"/>
</dbReference>
<dbReference type="InterPro" id="IPR048258">
    <property type="entry name" value="Cyclins_cyclin-box"/>
</dbReference>
<evidence type="ECO:0000256" key="2">
    <source>
        <dbReference type="ARBA" id="ARBA00022618"/>
    </source>
</evidence>
<feature type="region of interest" description="Disordered" evidence="7">
    <location>
        <begin position="692"/>
        <end position="712"/>
    </location>
</feature>
<accession>A0A4T0HS92</accession>
<feature type="region of interest" description="Disordered" evidence="7">
    <location>
        <begin position="911"/>
        <end position="985"/>
    </location>
</feature>
<dbReference type="PROSITE" id="PS00292">
    <property type="entry name" value="CYCLINS"/>
    <property type="match status" value="1"/>
</dbReference>
<dbReference type="SMART" id="SM01332">
    <property type="entry name" value="Cyclin_C"/>
    <property type="match status" value="1"/>
</dbReference>
<dbReference type="Proteomes" id="UP000306954">
    <property type="component" value="Unassembled WGS sequence"/>
</dbReference>
<dbReference type="SUPFAM" id="SSF47954">
    <property type="entry name" value="Cyclin-like"/>
    <property type="match status" value="2"/>
</dbReference>
<evidence type="ECO:0000256" key="4">
    <source>
        <dbReference type="ARBA" id="ARBA00023127"/>
    </source>
</evidence>
<dbReference type="InterPro" id="IPR039361">
    <property type="entry name" value="Cyclin"/>
</dbReference>
<feature type="domain" description="Cyclin-like" evidence="8">
    <location>
        <begin position="1224"/>
        <end position="1304"/>
    </location>
</feature>
<dbReference type="Pfam" id="PF02984">
    <property type="entry name" value="Cyclin_C"/>
    <property type="match status" value="1"/>
</dbReference>
<dbReference type="PANTHER" id="PTHR10177">
    <property type="entry name" value="CYCLINS"/>
    <property type="match status" value="1"/>
</dbReference>
<dbReference type="InterPro" id="IPR004367">
    <property type="entry name" value="Cyclin_C-dom"/>
</dbReference>
<evidence type="ECO:0000313" key="10">
    <source>
        <dbReference type="EMBL" id="TIB15378.1"/>
    </source>
</evidence>
<dbReference type="InterPro" id="IPR032629">
    <property type="entry name" value="DCB_dom"/>
</dbReference>
<proteinExistence type="inferred from homology"/>
<evidence type="ECO:0000259" key="8">
    <source>
        <dbReference type="SMART" id="SM00385"/>
    </source>
</evidence>
<dbReference type="GO" id="GO:0051301">
    <property type="term" value="P:cell division"/>
    <property type="evidence" value="ECO:0007669"/>
    <property type="project" value="UniProtKB-KW"/>
</dbReference>
<evidence type="ECO:0000313" key="11">
    <source>
        <dbReference type="Proteomes" id="UP000306954"/>
    </source>
</evidence>
<feature type="compositionally biased region" description="Polar residues" evidence="7">
    <location>
        <begin position="941"/>
        <end position="974"/>
    </location>
</feature>
<dbReference type="Pfam" id="PF12783">
    <property type="entry name" value="Sec7-like_HUS"/>
    <property type="match status" value="1"/>
</dbReference>
<dbReference type="Pfam" id="PF00134">
    <property type="entry name" value="Cyclin_N"/>
    <property type="match status" value="1"/>
</dbReference>
<dbReference type="Gene3D" id="1.10.472.10">
    <property type="entry name" value="Cyclin-like"/>
    <property type="match status" value="2"/>
</dbReference>
<evidence type="ECO:0000259" key="9">
    <source>
        <dbReference type="SMART" id="SM01332"/>
    </source>
</evidence>
<gene>
    <name evidence="10" type="ORF">E3P90_00934</name>
</gene>
<keyword evidence="5" id="KW-0131">Cell cycle</keyword>
<dbReference type="FunFam" id="1.10.472.10:FF:000001">
    <property type="entry name" value="G2/mitotic-specific cyclin"/>
    <property type="match status" value="1"/>
</dbReference>
<dbReference type="CDD" id="cd20512">
    <property type="entry name" value="CYCLIN_CLBs_yeast_rpt2"/>
    <property type="match status" value="1"/>
</dbReference>
<dbReference type="SMART" id="SM00385">
    <property type="entry name" value="CYCLIN"/>
    <property type="match status" value="2"/>
</dbReference>
<evidence type="ECO:0000256" key="3">
    <source>
        <dbReference type="ARBA" id="ARBA00022927"/>
    </source>
</evidence>
<dbReference type="GO" id="GO:0005794">
    <property type="term" value="C:Golgi apparatus"/>
    <property type="evidence" value="ECO:0007669"/>
    <property type="project" value="UniProtKB-ARBA"/>
</dbReference>
<feature type="domain" description="Cyclin C-terminal" evidence="9">
    <location>
        <begin position="1220"/>
        <end position="1334"/>
    </location>
</feature>
<evidence type="ECO:0000256" key="1">
    <source>
        <dbReference type="ARBA" id="ARBA00022448"/>
    </source>
</evidence>
<reference evidence="10 11" key="1">
    <citation type="submission" date="2019-03" db="EMBL/GenBank/DDBJ databases">
        <title>Sequencing 23 genomes of Wallemia ichthyophaga.</title>
        <authorList>
            <person name="Gostincar C."/>
        </authorList>
    </citation>
    <scope>NUCLEOTIDE SEQUENCE [LARGE SCALE GENOMIC DNA]</scope>
    <source>
        <strain evidence="10 11">EXF-8621</strain>
    </source>
</reference>
<comment type="similarity">
    <text evidence="6">Belongs to the cyclin family.</text>
</comment>
<evidence type="ECO:0000256" key="5">
    <source>
        <dbReference type="ARBA" id="ARBA00023306"/>
    </source>
</evidence>
<feature type="compositionally biased region" description="Polar residues" evidence="7">
    <location>
        <begin position="698"/>
        <end position="707"/>
    </location>
</feature>
<evidence type="ECO:0008006" key="12">
    <source>
        <dbReference type="Google" id="ProtNLM"/>
    </source>
</evidence>
<protein>
    <recommendedName>
        <fullName evidence="12">Cyclin N-terminal domain-containing protein</fullName>
    </recommendedName>
</protein>
<keyword evidence="4 6" id="KW-0195">Cyclin</keyword>
<evidence type="ECO:0000256" key="7">
    <source>
        <dbReference type="SAM" id="MobiDB-lite"/>
    </source>
</evidence>
<keyword evidence="2" id="KW-0132">Cell division</keyword>